<evidence type="ECO:0000256" key="1">
    <source>
        <dbReference type="SAM" id="MobiDB-lite"/>
    </source>
</evidence>
<reference evidence="3" key="1">
    <citation type="submission" date="2014-08" db="EMBL/GenBank/DDBJ databases">
        <authorList>
            <person name="Moulin L."/>
        </authorList>
    </citation>
    <scope>NUCLEOTIDE SEQUENCE [LARGE SCALE GENOMIC DNA]</scope>
</reference>
<dbReference type="Pfam" id="PF04860">
    <property type="entry name" value="Phage_portal"/>
    <property type="match status" value="1"/>
</dbReference>
<evidence type="ECO:0000313" key="2">
    <source>
        <dbReference type="EMBL" id="CDX26685.1"/>
    </source>
</evidence>
<feature type="region of interest" description="Disordered" evidence="1">
    <location>
        <begin position="425"/>
        <end position="464"/>
    </location>
</feature>
<dbReference type="AlphaFoldDB" id="A0A090E9T0"/>
<keyword evidence="3" id="KW-1185">Reference proteome</keyword>
<name>A0A090E9T0_MESPL</name>
<dbReference type="Proteomes" id="UP000045285">
    <property type="component" value="Unassembled WGS sequence"/>
</dbReference>
<dbReference type="InterPro" id="IPR006944">
    <property type="entry name" value="Phage/GTA_portal"/>
</dbReference>
<gene>
    <name evidence="2" type="ORF">MPL3356_60496</name>
</gene>
<protein>
    <submittedName>
        <fullName evidence="2">Putative Phage portal protein, HK97 family</fullName>
    </submittedName>
</protein>
<organism evidence="2 3">
    <name type="scientific">Mesorhizobium plurifarium</name>
    <dbReference type="NCBI Taxonomy" id="69974"/>
    <lineage>
        <taxon>Bacteria</taxon>
        <taxon>Pseudomonadati</taxon>
        <taxon>Pseudomonadota</taxon>
        <taxon>Alphaproteobacteria</taxon>
        <taxon>Hyphomicrobiales</taxon>
        <taxon>Phyllobacteriaceae</taxon>
        <taxon>Mesorhizobium</taxon>
    </lineage>
</organism>
<accession>A0A090E9T0</accession>
<dbReference type="EMBL" id="CCMZ01000056">
    <property type="protein sequence ID" value="CDX26685.1"/>
    <property type="molecule type" value="Genomic_DNA"/>
</dbReference>
<dbReference type="NCBIfam" id="TIGR01537">
    <property type="entry name" value="portal_HK97"/>
    <property type="match status" value="1"/>
</dbReference>
<proteinExistence type="predicted"/>
<sequence>MDDVSETTVTADVVEAKSQVPVVEKSHGPVMDMTEMVQWMNTNFGTLGIREALEQAAFMLCCDVIAQDIAKSTLRLRKKIGINTSVVIDPNEHPIAAMLALEPNRRHTWYEYKEMTAYWMCFSQNSLAGVVRNMVGDPLELLPFMTNRVIEMVEGRDIFYHVSASTMQEQALLGDSYRIFPERDMIHVRGRLIDGMDGYSTMIAGRRTLETAQSIGEFRDTLFGEEGQIRGVFTRDQPGVLDEVAFQRLRSQFRILMDRFRAGVEPVVLEGGLKFDQIASNPQELELSKQFISQIEETCRLLRVPPHKVFQMDGAKYENLETQEKMYVGDTLVPVCERFEQRYERVLLSRKDRLNGLFFEHDRDEMTLRDTQRETERVIRSVERGVIEIDEARAKLGWGPLPNGQGQVRLVPANMTVVGRDGKVVLQGSNAPDKNGGKGDGTSDTGDGSQTEAGKKSLRLISSN</sequence>
<dbReference type="InterPro" id="IPR006427">
    <property type="entry name" value="Portal_HK97"/>
</dbReference>
<evidence type="ECO:0000313" key="3">
    <source>
        <dbReference type="Proteomes" id="UP000045285"/>
    </source>
</evidence>